<reference evidence="2" key="1">
    <citation type="journal article" date="2014" name="Front. Microbiol.">
        <title>High frequency of phylogenetically diverse reductive dehalogenase-homologous genes in deep subseafloor sedimentary metagenomes.</title>
        <authorList>
            <person name="Kawai M."/>
            <person name="Futagami T."/>
            <person name="Toyoda A."/>
            <person name="Takaki Y."/>
            <person name="Nishi S."/>
            <person name="Hori S."/>
            <person name="Arai W."/>
            <person name="Tsubouchi T."/>
            <person name="Morono Y."/>
            <person name="Uchiyama I."/>
            <person name="Ito T."/>
            <person name="Fujiyama A."/>
            <person name="Inagaki F."/>
            <person name="Takami H."/>
        </authorList>
    </citation>
    <scope>NUCLEOTIDE SEQUENCE</scope>
    <source>
        <strain evidence="2">Expedition CK06-06</strain>
    </source>
</reference>
<sequence>SAKLKAIAKNLKFKYVVLYIEFHLSYLVYCIVKTKR</sequence>
<name>X1PUB8_9ZZZZ</name>
<evidence type="ECO:0000313" key="2">
    <source>
        <dbReference type="EMBL" id="GAI59827.1"/>
    </source>
</evidence>
<protein>
    <submittedName>
        <fullName evidence="2">Uncharacterized protein</fullName>
    </submittedName>
</protein>
<dbReference type="EMBL" id="BARW01004084">
    <property type="protein sequence ID" value="GAI59827.1"/>
    <property type="molecule type" value="Genomic_DNA"/>
</dbReference>
<proteinExistence type="predicted"/>
<comment type="caution">
    <text evidence="2">The sequence shown here is derived from an EMBL/GenBank/DDBJ whole genome shotgun (WGS) entry which is preliminary data.</text>
</comment>
<gene>
    <name evidence="2" type="ORF">S12H4_09853</name>
</gene>
<organism evidence="2">
    <name type="scientific">marine sediment metagenome</name>
    <dbReference type="NCBI Taxonomy" id="412755"/>
    <lineage>
        <taxon>unclassified sequences</taxon>
        <taxon>metagenomes</taxon>
        <taxon>ecological metagenomes</taxon>
    </lineage>
</organism>
<feature type="non-terminal residue" evidence="2">
    <location>
        <position position="1"/>
    </location>
</feature>
<keyword evidence="1" id="KW-1133">Transmembrane helix</keyword>
<evidence type="ECO:0000256" key="1">
    <source>
        <dbReference type="SAM" id="Phobius"/>
    </source>
</evidence>
<dbReference type="AlphaFoldDB" id="X1PUB8"/>
<feature type="transmembrane region" description="Helical" evidence="1">
    <location>
        <begin position="13"/>
        <end position="32"/>
    </location>
</feature>
<keyword evidence="1" id="KW-0812">Transmembrane</keyword>
<accession>X1PUB8</accession>
<keyword evidence="1" id="KW-0472">Membrane</keyword>